<dbReference type="AlphaFoldDB" id="A0A0F9DRM7"/>
<organism evidence="1">
    <name type="scientific">marine sediment metagenome</name>
    <dbReference type="NCBI Taxonomy" id="412755"/>
    <lineage>
        <taxon>unclassified sequences</taxon>
        <taxon>metagenomes</taxon>
        <taxon>ecological metagenomes</taxon>
    </lineage>
</organism>
<dbReference type="EMBL" id="LAZR01040397">
    <property type="protein sequence ID" value="KKL14593.1"/>
    <property type="molecule type" value="Genomic_DNA"/>
</dbReference>
<gene>
    <name evidence="1" type="ORF">LCGC14_2514130</name>
</gene>
<name>A0A0F9DRM7_9ZZZZ</name>
<reference evidence="1" key="1">
    <citation type="journal article" date="2015" name="Nature">
        <title>Complex archaea that bridge the gap between prokaryotes and eukaryotes.</title>
        <authorList>
            <person name="Spang A."/>
            <person name="Saw J.H."/>
            <person name="Jorgensen S.L."/>
            <person name="Zaremba-Niedzwiedzka K."/>
            <person name="Martijn J."/>
            <person name="Lind A.E."/>
            <person name="van Eijk R."/>
            <person name="Schleper C."/>
            <person name="Guy L."/>
            <person name="Ettema T.J."/>
        </authorList>
    </citation>
    <scope>NUCLEOTIDE SEQUENCE</scope>
</reference>
<comment type="caution">
    <text evidence="1">The sequence shown here is derived from an EMBL/GenBank/DDBJ whole genome shotgun (WGS) entry which is preliminary data.</text>
</comment>
<accession>A0A0F9DRM7</accession>
<evidence type="ECO:0000313" key="1">
    <source>
        <dbReference type="EMBL" id="KKL14593.1"/>
    </source>
</evidence>
<proteinExistence type="predicted"/>
<sequence length="92" mass="10357">MDTRVEDIREKATRVKRIATRHRGSGGLENFCNHCFELWPCDTAYLLAQLAAKEKTIEALREVTKEAGCNLPNEDGSRCGDCGNCRTTRILK</sequence>
<protein>
    <submittedName>
        <fullName evidence="1">Uncharacterized protein</fullName>
    </submittedName>
</protein>
<feature type="non-terminal residue" evidence="1">
    <location>
        <position position="92"/>
    </location>
</feature>